<gene>
    <name evidence="5" type="ORF">NVIE_024690</name>
</gene>
<proteinExistence type="predicted"/>
<dbReference type="AlphaFoldDB" id="A0A060HML5"/>
<evidence type="ECO:0000313" key="6">
    <source>
        <dbReference type="Proteomes" id="UP000027093"/>
    </source>
</evidence>
<dbReference type="RefSeq" id="WP_075055438.1">
    <property type="nucleotide sequence ID" value="NZ_CP007536.1"/>
</dbReference>
<dbReference type="Proteomes" id="UP000027093">
    <property type="component" value="Chromosome"/>
</dbReference>
<dbReference type="Pfam" id="PF00005">
    <property type="entry name" value="ABC_tran"/>
    <property type="match status" value="1"/>
</dbReference>
<evidence type="ECO:0000256" key="2">
    <source>
        <dbReference type="ARBA" id="ARBA00022741"/>
    </source>
</evidence>
<dbReference type="EMBL" id="CP007536">
    <property type="protein sequence ID" value="AIC16733.1"/>
    <property type="molecule type" value="Genomic_DNA"/>
</dbReference>
<keyword evidence="6" id="KW-1185">Reference proteome</keyword>
<evidence type="ECO:0000313" key="5">
    <source>
        <dbReference type="EMBL" id="AIC16733.1"/>
    </source>
</evidence>
<keyword evidence="2" id="KW-0547">Nucleotide-binding</keyword>
<dbReference type="GO" id="GO:0016887">
    <property type="term" value="F:ATP hydrolysis activity"/>
    <property type="evidence" value="ECO:0007669"/>
    <property type="project" value="InterPro"/>
</dbReference>
<keyword evidence="3 5" id="KW-0067">ATP-binding</keyword>
<dbReference type="GeneID" id="74947710"/>
<evidence type="ECO:0000259" key="4">
    <source>
        <dbReference type="PROSITE" id="PS50893"/>
    </source>
</evidence>
<dbReference type="SUPFAM" id="SSF52540">
    <property type="entry name" value="P-loop containing nucleoside triphosphate hydrolases"/>
    <property type="match status" value="1"/>
</dbReference>
<dbReference type="InterPro" id="IPR003439">
    <property type="entry name" value="ABC_transporter-like_ATP-bd"/>
</dbReference>
<reference evidence="5 6" key="1">
    <citation type="journal article" date="2014" name="Int. J. Syst. Evol. Microbiol.">
        <title>Nitrososphaera viennensis gen. nov., sp. nov., an aerobic and mesophilic, ammonia-oxidizing archaeon from soil and a member of the archaeal phylum Thaumarchaeota.</title>
        <authorList>
            <person name="Stieglmeier M."/>
            <person name="Klingl A."/>
            <person name="Alves R.J."/>
            <person name="Rittmann S.K."/>
            <person name="Melcher M."/>
            <person name="Leisch N."/>
            <person name="Schleper C."/>
        </authorList>
    </citation>
    <scope>NUCLEOTIDE SEQUENCE [LARGE SCALE GENOMIC DNA]</scope>
    <source>
        <strain evidence="5">EN76</strain>
    </source>
</reference>
<dbReference type="PROSITE" id="PS50893">
    <property type="entry name" value="ABC_TRANSPORTER_2"/>
    <property type="match status" value="1"/>
</dbReference>
<dbReference type="PANTHER" id="PTHR42711">
    <property type="entry name" value="ABC TRANSPORTER ATP-BINDING PROTEIN"/>
    <property type="match status" value="1"/>
</dbReference>
<keyword evidence="1" id="KW-0813">Transport</keyword>
<dbReference type="InterPro" id="IPR027417">
    <property type="entry name" value="P-loop_NTPase"/>
</dbReference>
<protein>
    <submittedName>
        <fullName evidence="5">ABC efflux transporter, ATP-binding protein</fullName>
    </submittedName>
</protein>
<sequence length="326" mass="35968">MENNNNSCISVSQLRMDYGRVRAVDGVSFDVGYGRVFGFLGPNGAGKTTTIKVLTTLVHPTSGDVQIFGRDVVKHAREIKKRIGVVLQEPSFEGNVTVEKSLDLYGMMWGVPGEKRRDRVRELLEQFDLSEIRGMKNDELSIGQRRRVQVAREFMHDMDLLFLDEPTVGLDPAARRLLLDYVKRHVHGGLTVFFTTHIMEEVEYLCDEIAIINKGRMMAIDTPAGLKQKYGGIKAVEIKLKDVTAQSAMSIISSIANDGGQSVIEVPAKDTVRISSKDAQDVLVRAIEALARNGVQMEMVSVNPPTLEEVFLTVVNSGGDGARSSS</sequence>
<dbReference type="STRING" id="926571.NVIE_024690"/>
<dbReference type="HOGENOM" id="CLU_000604_1_2_2"/>
<evidence type="ECO:0000256" key="3">
    <source>
        <dbReference type="ARBA" id="ARBA00022840"/>
    </source>
</evidence>
<evidence type="ECO:0000256" key="1">
    <source>
        <dbReference type="ARBA" id="ARBA00022448"/>
    </source>
</evidence>
<dbReference type="GO" id="GO:0005524">
    <property type="term" value="F:ATP binding"/>
    <property type="evidence" value="ECO:0007669"/>
    <property type="project" value="UniProtKB-KW"/>
</dbReference>
<organism evidence="5 6">
    <name type="scientific">Nitrososphaera viennensis EN76</name>
    <dbReference type="NCBI Taxonomy" id="926571"/>
    <lineage>
        <taxon>Archaea</taxon>
        <taxon>Nitrososphaerota</taxon>
        <taxon>Nitrososphaeria</taxon>
        <taxon>Nitrososphaerales</taxon>
        <taxon>Nitrososphaeraceae</taxon>
        <taxon>Nitrososphaera</taxon>
    </lineage>
</organism>
<dbReference type="InterPro" id="IPR003593">
    <property type="entry name" value="AAA+_ATPase"/>
</dbReference>
<dbReference type="OrthoDB" id="31298at2157"/>
<accession>A0A060HML5</accession>
<dbReference type="PANTHER" id="PTHR42711:SF18">
    <property type="entry name" value="ABC TRANSPORTER, ATP-BINDING PROTEIN"/>
    <property type="match status" value="1"/>
</dbReference>
<feature type="domain" description="ABC transporter" evidence="4">
    <location>
        <begin position="9"/>
        <end position="239"/>
    </location>
</feature>
<dbReference type="KEGG" id="nvn:NVIE_024690"/>
<dbReference type="SMART" id="SM00382">
    <property type="entry name" value="AAA"/>
    <property type="match status" value="1"/>
</dbReference>
<dbReference type="Gene3D" id="3.40.50.300">
    <property type="entry name" value="P-loop containing nucleotide triphosphate hydrolases"/>
    <property type="match status" value="1"/>
</dbReference>
<name>A0A060HML5_9ARCH</name>
<dbReference type="InterPro" id="IPR050763">
    <property type="entry name" value="ABC_transporter_ATP-binding"/>
</dbReference>